<dbReference type="EMBL" id="CM042052">
    <property type="protein sequence ID" value="KAI3718641.1"/>
    <property type="molecule type" value="Genomic_DNA"/>
</dbReference>
<accession>A0ACB9B8T0</accession>
<sequence>MEGEVQHLMVDWGLALASLLYCHGVGMFIAEGTTRFLALFPVICLFVCIPLNLSTMFLCGLTSFFISWLGSFKLILYAFGQGPLSSYPPLPLSHFISSACLPIKIVRNQENPSHQTTKKSPKDYAPRILLFIITMKAYGYKDYLHPWLTTSLYAYYLFFMLELLLAMTASLARTIVGVQLEPQFDEPHHATSVQNFWGKRWNLMVSSILRPTVYQPARAMFSHLIPERWVSVPAVFTTFLVSGVVHELIFYYLGRFTPTWEMTWFFIIQGIWVGIEIVIKKTMAQRFEPQPFVATLLTLAFVMLTSFWLFFPPFLRLDPFDRSCREAMAFLGFFKNGQMLSPNELVCPFI</sequence>
<keyword evidence="2" id="KW-1185">Reference proteome</keyword>
<comment type="caution">
    <text evidence="1">The sequence shown here is derived from an EMBL/GenBank/DDBJ whole genome shotgun (WGS) entry which is preliminary data.</text>
</comment>
<proteinExistence type="predicted"/>
<reference evidence="2" key="1">
    <citation type="journal article" date="2022" name="Mol. Ecol. Resour.">
        <title>The genomes of chicory, endive, great burdock and yacon provide insights into Asteraceae palaeo-polyploidization history and plant inulin production.</title>
        <authorList>
            <person name="Fan W."/>
            <person name="Wang S."/>
            <person name="Wang H."/>
            <person name="Wang A."/>
            <person name="Jiang F."/>
            <person name="Liu H."/>
            <person name="Zhao H."/>
            <person name="Xu D."/>
            <person name="Zhang Y."/>
        </authorList>
    </citation>
    <scope>NUCLEOTIDE SEQUENCE [LARGE SCALE GENOMIC DNA]</scope>
    <source>
        <strain evidence="2">cv. Niubang</strain>
    </source>
</reference>
<gene>
    <name evidence="1" type="ORF">L6452_19520</name>
</gene>
<evidence type="ECO:0000313" key="2">
    <source>
        <dbReference type="Proteomes" id="UP001055879"/>
    </source>
</evidence>
<reference evidence="1 2" key="2">
    <citation type="journal article" date="2022" name="Mol. Ecol. Resour.">
        <title>The genomes of chicory, endive, great burdock and yacon provide insights into Asteraceae paleo-polyploidization history and plant inulin production.</title>
        <authorList>
            <person name="Fan W."/>
            <person name="Wang S."/>
            <person name="Wang H."/>
            <person name="Wang A."/>
            <person name="Jiang F."/>
            <person name="Liu H."/>
            <person name="Zhao H."/>
            <person name="Xu D."/>
            <person name="Zhang Y."/>
        </authorList>
    </citation>
    <scope>NUCLEOTIDE SEQUENCE [LARGE SCALE GENOMIC DNA]</scope>
    <source>
        <strain evidence="2">cv. Niubang</strain>
    </source>
</reference>
<dbReference type="Proteomes" id="UP001055879">
    <property type="component" value="Linkage Group LG06"/>
</dbReference>
<name>A0ACB9B8T0_ARCLA</name>
<evidence type="ECO:0000313" key="1">
    <source>
        <dbReference type="EMBL" id="KAI3718641.1"/>
    </source>
</evidence>
<organism evidence="1 2">
    <name type="scientific">Arctium lappa</name>
    <name type="common">Greater burdock</name>
    <name type="synonym">Lappa major</name>
    <dbReference type="NCBI Taxonomy" id="4217"/>
    <lineage>
        <taxon>Eukaryota</taxon>
        <taxon>Viridiplantae</taxon>
        <taxon>Streptophyta</taxon>
        <taxon>Embryophyta</taxon>
        <taxon>Tracheophyta</taxon>
        <taxon>Spermatophyta</taxon>
        <taxon>Magnoliopsida</taxon>
        <taxon>eudicotyledons</taxon>
        <taxon>Gunneridae</taxon>
        <taxon>Pentapetalae</taxon>
        <taxon>asterids</taxon>
        <taxon>campanulids</taxon>
        <taxon>Asterales</taxon>
        <taxon>Asteraceae</taxon>
        <taxon>Carduoideae</taxon>
        <taxon>Cardueae</taxon>
        <taxon>Arctiinae</taxon>
        <taxon>Arctium</taxon>
    </lineage>
</organism>
<protein>
    <submittedName>
        <fullName evidence="1">Uncharacterized protein</fullName>
    </submittedName>
</protein>